<feature type="transmembrane region" description="Helical" evidence="2">
    <location>
        <begin position="287"/>
        <end position="310"/>
    </location>
</feature>
<keyword evidence="2" id="KW-1133">Transmembrane helix</keyword>
<feature type="chain" id="PRO_5034442956" evidence="3">
    <location>
        <begin position="24"/>
        <end position="507"/>
    </location>
</feature>
<dbReference type="Proteomes" id="UP000694700">
    <property type="component" value="Unplaced"/>
</dbReference>
<accession>A0A8C2B1F4</accession>
<dbReference type="InterPro" id="IPR005612">
    <property type="entry name" value="CCAAT-binding_factor"/>
</dbReference>
<evidence type="ECO:0000313" key="6">
    <source>
        <dbReference type="Proteomes" id="UP000694700"/>
    </source>
</evidence>
<keyword evidence="2" id="KW-0812">Transmembrane</keyword>
<evidence type="ECO:0000259" key="4">
    <source>
        <dbReference type="Pfam" id="PF03914"/>
    </source>
</evidence>
<dbReference type="PANTHER" id="PTHR12455">
    <property type="entry name" value="NUCLEOLAR COMPLEX PROTEIN 4"/>
    <property type="match status" value="1"/>
</dbReference>
<keyword evidence="3" id="KW-0732">Signal</keyword>
<evidence type="ECO:0000313" key="5">
    <source>
        <dbReference type="Ensembl" id="ENSCCRP00015112936.1"/>
    </source>
</evidence>
<dbReference type="Ensembl" id="ENSCCRT00015116511.1">
    <property type="protein sequence ID" value="ENSCCRP00015112936.1"/>
    <property type="gene ID" value="ENSCCRG00015044605.1"/>
</dbReference>
<protein>
    <submittedName>
        <fullName evidence="5">Nucleolar complex associated 4 homolog</fullName>
    </submittedName>
</protein>
<evidence type="ECO:0000256" key="1">
    <source>
        <dbReference type="ARBA" id="ARBA00007797"/>
    </source>
</evidence>
<reference evidence="5" key="1">
    <citation type="submission" date="2025-08" db="UniProtKB">
        <authorList>
            <consortium name="Ensembl"/>
        </authorList>
    </citation>
    <scope>IDENTIFICATION</scope>
</reference>
<evidence type="ECO:0000256" key="2">
    <source>
        <dbReference type="SAM" id="Phobius"/>
    </source>
</evidence>
<dbReference type="GO" id="GO:0030692">
    <property type="term" value="C:Noc4p-Nop14p complex"/>
    <property type="evidence" value="ECO:0007669"/>
    <property type="project" value="TreeGrafter"/>
</dbReference>
<dbReference type="PANTHER" id="PTHR12455:SF0">
    <property type="entry name" value="NUCLEOLAR COMPLEX PROTEIN 4 HOMOLOG"/>
    <property type="match status" value="1"/>
</dbReference>
<sequence length="507" mass="59169">MNTPTLFFFFFFSEAIMAPSTDSNVKDENSQVSYKKDINTKTGRILQSKKHSNDIFDVIEYLQVCDSYFIVDSTRDRSAEEKYRIFMRHRYNNCVELLLENMGHEAFQEASLCALMKFVEAEGKHPLQNLDLIEHYIFPRELLRTLVEHLLSTEEDMSLLISRFQEFLEMDDVRYYVMSSVRDNIYRVMGRNKKAVIPVYQNNVYTLLSNINVPSQGSKMKHFLVKQAYRPEEWKAGKLKEHKRAFEQMWLLFLKFKLPSSMYKKILVILHESIMPQMSDPTLLIDFLSAAYDIGGAISLLALNGLFILIHKHNLDYPDFYKKLYSLLDPSIFHVKYRARFFHLVNIFLSSTHLPAYLVAAFVKRFARLSLTAPPTALLILLPFICNLIRRHPSCRVLIHRPSAPCDDPYVMEEEDPAQCHALESSLWEIKTLQKHYHPDVAKAAMKINEPLTEQEEEISEVLELSTFELMERDLKAERKTIPLEFDTATELLKSPREVLGVHFSLE</sequence>
<feature type="signal peptide" evidence="3">
    <location>
        <begin position="1"/>
        <end position="23"/>
    </location>
</feature>
<organism evidence="5 6">
    <name type="scientific">Cyprinus carpio</name>
    <name type="common">Common carp</name>
    <dbReference type="NCBI Taxonomy" id="7962"/>
    <lineage>
        <taxon>Eukaryota</taxon>
        <taxon>Metazoa</taxon>
        <taxon>Chordata</taxon>
        <taxon>Craniata</taxon>
        <taxon>Vertebrata</taxon>
        <taxon>Euteleostomi</taxon>
        <taxon>Actinopterygii</taxon>
        <taxon>Neopterygii</taxon>
        <taxon>Teleostei</taxon>
        <taxon>Ostariophysi</taxon>
        <taxon>Cypriniformes</taxon>
        <taxon>Cyprinidae</taxon>
        <taxon>Cyprininae</taxon>
        <taxon>Cyprinus</taxon>
    </lineage>
</organism>
<name>A0A8C2B1F4_CYPCA</name>
<proteinExistence type="inferred from homology"/>
<feature type="domain" description="CCAAT-binding factor" evidence="4">
    <location>
        <begin position="299"/>
        <end position="445"/>
    </location>
</feature>
<dbReference type="AlphaFoldDB" id="A0A8C2B1F4"/>
<feature type="transmembrane region" description="Helical" evidence="2">
    <location>
        <begin position="341"/>
        <end position="363"/>
    </location>
</feature>
<evidence type="ECO:0000256" key="3">
    <source>
        <dbReference type="SAM" id="SignalP"/>
    </source>
</evidence>
<comment type="similarity">
    <text evidence="1">Belongs to the CBF/MAK21 family.</text>
</comment>
<dbReference type="Pfam" id="PF03914">
    <property type="entry name" value="CBF"/>
    <property type="match status" value="1"/>
</dbReference>
<keyword evidence="2" id="KW-0472">Membrane</keyword>
<dbReference type="InterPro" id="IPR027193">
    <property type="entry name" value="Noc4"/>
</dbReference>
<dbReference type="GO" id="GO:0042254">
    <property type="term" value="P:ribosome biogenesis"/>
    <property type="evidence" value="ECO:0007669"/>
    <property type="project" value="InterPro"/>
</dbReference>
<dbReference type="GO" id="GO:0032040">
    <property type="term" value="C:small-subunit processome"/>
    <property type="evidence" value="ECO:0007669"/>
    <property type="project" value="TreeGrafter"/>
</dbReference>
<feature type="transmembrane region" description="Helical" evidence="2">
    <location>
        <begin position="369"/>
        <end position="389"/>
    </location>
</feature>